<keyword evidence="2" id="KW-0560">Oxidoreductase</keyword>
<dbReference type="Proteomes" id="UP001392437">
    <property type="component" value="Unassembled WGS sequence"/>
</dbReference>
<comment type="similarity">
    <text evidence="1">Belongs to the 3-beta-HSD family.</text>
</comment>
<dbReference type="PANTHER" id="PTHR43245:SF51">
    <property type="entry name" value="SHORT CHAIN DEHYDROGENASE_REDUCTASE FAMILY 42E, MEMBER 2"/>
    <property type="match status" value="1"/>
</dbReference>
<feature type="domain" description="3-beta hydroxysteroid dehydrogenase/isomerase" evidence="3">
    <location>
        <begin position="14"/>
        <end position="285"/>
    </location>
</feature>
<dbReference type="InterPro" id="IPR036291">
    <property type="entry name" value="NAD(P)-bd_dom_sf"/>
</dbReference>
<gene>
    <name evidence="4" type="ORF">PG999_003812</name>
</gene>
<dbReference type="GO" id="GO:0006694">
    <property type="term" value="P:steroid biosynthetic process"/>
    <property type="evidence" value="ECO:0007669"/>
    <property type="project" value="InterPro"/>
</dbReference>
<reference evidence="4 5" key="1">
    <citation type="submission" date="2023-01" db="EMBL/GenBank/DDBJ databases">
        <title>Analysis of 21 Apiospora genomes using comparative genomics revels a genus with tremendous synthesis potential of carbohydrate active enzymes and secondary metabolites.</title>
        <authorList>
            <person name="Sorensen T."/>
        </authorList>
    </citation>
    <scope>NUCLEOTIDE SEQUENCE [LARGE SCALE GENOMIC DNA]</scope>
    <source>
        <strain evidence="4 5">CBS 117206</strain>
    </source>
</reference>
<dbReference type="InterPro" id="IPR002225">
    <property type="entry name" value="3Beta_OHSteriod_DH/Estase"/>
</dbReference>
<name>A0AAW0R4V5_9PEZI</name>
<keyword evidence="5" id="KW-1185">Reference proteome</keyword>
<dbReference type="GO" id="GO:0016616">
    <property type="term" value="F:oxidoreductase activity, acting on the CH-OH group of donors, NAD or NADP as acceptor"/>
    <property type="evidence" value="ECO:0007669"/>
    <property type="project" value="InterPro"/>
</dbReference>
<dbReference type="EMBL" id="JAQQWP010000003">
    <property type="protein sequence ID" value="KAK8123894.1"/>
    <property type="molecule type" value="Genomic_DNA"/>
</dbReference>
<evidence type="ECO:0000313" key="5">
    <source>
        <dbReference type="Proteomes" id="UP001392437"/>
    </source>
</evidence>
<sequence>MAENNAIPSVSPVLVTGGCGFIGYHMVKGILEAEPDCSIHVVDINTDRNRIPNVQYHRVDITQPKELQAVVNEAKPKTIFHIACPDSMIIQPSVFKSVNVDGARNLLSAAKAVGTVQAFVNTSTSSVIHDNVSDLIDASEDLPVLQYPAQKRVYTLTKAVAEGDILAANRANGDRSMLTTNLRPATAFGERDTICMGKIVATARSGRTGIQMGPGNNLYDFLYVTNLIDAQLLAARALLRAYGKQPPPLESRVDGQSFNITNDERVLFWEFHRAVAASVGIPIRKEDVKVVPLWVGLLIAFISEWSTWIRTFGTKQPPITREAVRLTVLNRTLNGEKAKRVLGYKPRYTIQQGLEISGKWFIEHDKQNAKKAV</sequence>
<dbReference type="Pfam" id="PF01073">
    <property type="entry name" value="3Beta_HSD"/>
    <property type="match status" value="1"/>
</dbReference>
<accession>A0AAW0R4V5</accession>
<comment type="caution">
    <text evidence="4">The sequence shown here is derived from an EMBL/GenBank/DDBJ whole genome shotgun (WGS) entry which is preliminary data.</text>
</comment>
<dbReference type="AlphaFoldDB" id="A0AAW0R4V5"/>
<proteinExistence type="inferred from homology"/>
<protein>
    <recommendedName>
        <fullName evidence="3">3-beta hydroxysteroid dehydrogenase/isomerase domain-containing protein</fullName>
    </recommendedName>
</protein>
<evidence type="ECO:0000259" key="3">
    <source>
        <dbReference type="Pfam" id="PF01073"/>
    </source>
</evidence>
<evidence type="ECO:0000313" key="4">
    <source>
        <dbReference type="EMBL" id="KAK8123894.1"/>
    </source>
</evidence>
<dbReference type="Gene3D" id="3.40.50.720">
    <property type="entry name" value="NAD(P)-binding Rossmann-like Domain"/>
    <property type="match status" value="1"/>
</dbReference>
<dbReference type="PANTHER" id="PTHR43245">
    <property type="entry name" value="BIFUNCTIONAL POLYMYXIN RESISTANCE PROTEIN ARNA"/>
    <property type="match status" value="1"/>
</dbReference>
<evidence type="ECO:0000256" key="2">
    <source>
        <dbReference type="ARBA" id="ARBA00023002"/>
    </source>
</evidence>
<evidence type="ECO:0000256" key="1">
    <source>
        <dbReference type="ARBA" id="ARBA00009219"/>
    </source>
</evidence>
<dbReference type="InterPro" id="IPR050177">
    <property type="entry name" value="Lipid_A_modif_metabolic_enz"/>
</dbReference>
<organism evidence="4 5">
    <name type="scientific">Apiospora kogelbergensis</name>
    <dbReference type="NCBI Taxonomy" id="1337665"/>
    <lineage>
        <taxon>Eukaryota</taxon>
        <taxon>Fungi</taxon>
        <taxon>Dikarya</taxon>
        <taxon>Ascomycota</taxon>
        <taxon>Pezizomycotina</taxon>
        <taxon>Sordariomycetes</taxon>
        <taxon>Xylariomycetidae</taxon>
        <taxon>Amphisphaeriales</taxon>
        <taxon>Apiosporaceae</taxon>
        <taxon>Apiospora</taxon>
    </lineage>
</organism>
<dbReference type="SUPFAM" id="SSF51735">
    <property type="entry name" value="NAD(P)-binding Rossmann-fold domains"/>
    <property type="match status" value="1"/>
</dbReference>